<evidence type="ECO:0000313" key="3">
    <source>
        <dbReference type="Proteomes" id="UP000015105"/>
    </source>
</evidence>
<sequence>MGTRSGEDSTATRWESNGGGFTDLRDGKQFFVDHPGAVPISTAQDEELKKVIGRMTYVECSSKTQQNIKVMFDAAIKVVPAIEAEAEEVEGAESMHGQTNGGGSRDGVPPPPPSSPLSPNFQFDRWEGLQKKSLEESIQARFPQREFSCRIGSAAALLLVQFSCMKVSLLNPELAWNSTFFKEPVMLPEFVILGGSPEESARLKASSNMNELISLLSPQSRLVVTSSGDDLPSDGTLNSDAITVQVLVNDVHVGDSVLVIESLERIVDDSDFEHGTHHHIEVCWWLVPIIFCDRSLACVLSTVEEEKIVLGDCKFFKSTFY</sequence>
<dbReference type="STRING" id="200361.A0A453CJH2"/>
<dbReference type="InterPro" id="IPR027417">
    <property type="entry name" value="P-loop_NTPase"/>
</dbReference>
<reference evidence="2" key="3">
    <citation type="journal article" date="2017" name="Nature">
        <title>Genome sequence of the progenitor of the wheat D genome Aegilops tauschii.</title>
        <authorList>
            <person name="Luo M.C."/>
            <person name="Gu Y.Q."/>
            <person name="Puiu D."/>
            <person name="Wang H."/>
            <person name="Twardziok S.O."/>
            <person name="Deal K.R."/>
            <person name="Huo N."/>
            <person name="Zhu T."/>
            <person name="Wang L."/>
            <person name="Wang Y."/>
            <person name="McGuire P.E."/>
            <person name="Liu S."/>
            <person name="Long H."/>
            <person name="Ramasamy R.K."/>
            <person name="Rodriguez J.C."/>
            <person name="Van S.L."/>
            <person name="Yuan L."/>
            <person name="Wang Z."/>
            <person name="Xia Z."/>
            <person name="Xiao L."/>
            <person name="Anderson O.D."/>
            <person name="Ouyang S."/>
            <person name="Liang Y."/>
            <person name="Zimin A.V."/>
            <person name="Pertea G."/>
            <person name="Qi P."/>
            <person name="Bennetzen J.L."/>
            <person name="Dai X."/>
            <person name="Dawson M.W."/>
            <person name="Muller H.G."/>
            <person name="Kugler K."/>
            <person name="Rivarola-Duarte L."/>
            <person name="Spannagl M."/>
            <person name="Mayer K.F.X."/>
            <person name="Lu F.H."/>
            <person name="Bevan M.W."/>
            <person name="Leroy P."/>
            <person name="Li P."/>
            <person name="You F.M."/>
            <person name="Sun Q."/>
            <person name="Liu Z."/>
            <person name="Lyons E."/>
            <person name="Wicker T."/>
            <person name="Salzberg S.L."/>
            <person name="Devos K.M."/>
            <person name="Dvorak J."/>
        </authorList>
    </citation>
    <scope>NUCLEOTIDE SEQUENCE [LARGE SCALE GENOMIC DNA]</scope>
    <source>
        <strain evidence="2">cv. AL8/78</strain>
    </source>
</reference>
<name>A0A453CJH2_AEGTS</name>
<reference evidence="3" key="1">
    <citation type="journal article" date="2014" name="Science">
        <title>Ancient hybridizations among the ancestral genomes of bread wheat.</title>
        <authorList>
            <consortium name="International Wheat Genome Sequencing Consortium,"/>
            <person name="Marcussen T."/>
            <person name="Sandve S.R."/>
            <person name="Heier L."/>
            <person name="Spannagl M."/>
            <person name="Pfeifer M."/>
            <person name="Jakobsen K.S."/>
            <person name="Wulff B.B."/>
            <person name="Steuernagel B."/>
            <person name="Mayer K.F."/>
            <person name="Olsen O.A."/>
        </authorList>
    </citation>
    <scope>NUCLEOTIDE SEQUENCE [LARGE SCALE GENOMIC DNA]</scope>
    <source>
        <strain evidence="3">cv. AL8/78</strain>
    </source>
</reference>
<dbReference type="Proteomes" id="UP000015105">
    <property type="component" value="Chromosome 2D"/>
</dbReference>
<reference evidence="3" key="2">
    <citation type="journal article" date="2017" name="Nat. Plants">
        <title>The Aegilops tauschii genome reveals multiple impacts of transposons.</title>
        <authorList>
            <person name="Zhao G."/>
            <person name="Zou C."/>
            <person name="Li K."/>
            <person name="Wang K."/>
            <person name="Li T."/>
            <person name="Gao L."/>
            <person name="Zhang X."/>
            <person name="Wang H."/>
            <person name="Yang Z."/>
            <person name="Liu X."/>
            <person name="Jiang W."/>
            <person name="Mao L."/>
            <person name="Kong X."/>
            <person name="Jiao Y."/>
            <person name="Jia J."/>
        </authorList>
    </citation>
    <scope>NUCLEOTIDE SEQUENCE [LARGE SCALE GENOMIC DNA]</scope>
    <source>
        <strain evidence="3">cv. AL8/78</strain>
    </source>
</reference>
<evidence type="ECO:0000313" key="2">
    <source>
        <dbReference type="EnsemblPlants" id="AET2Gv20867700.5"/>
    </source>
</evidence>
<protein>
    <submittedName>
        <fullName evidence="2">Uncharacterized protein</fullName>
    </submittedName>
</protein>
<feature type="region of interest" description="Disordered" evidence="1">
    <location>
        <begin position="87"/>
        <end position="119"/>
    </location>
</feature>
<dbReference type="GeneID" id="109786231"/>
<evidence type="ECO:0000256" key="1">
    <source>
        <dbReference type="SAM" id="MobiDB-lite"/>
    </source>
</evidence>
<dbReference type="KEGG" id="ats:109786231"/>
<keyword evidence="3" id="KW-1185">Reference proteome</keyword>
<feature type="region of interest" description="Disordered" evidence="1">
    <location>
        <begin position="1"/>
        <end position="27"/>
    </location>
</feature>
<dbReference type="RefSeq" id="XP_020200404.1">
    <property type="nucleotide sequence ID" value="XM_020344815.4"/>
</dbReference>
<proteinExistence type="predicted"/>
<reference evidence="2" key="5">
    <citation type="journal article" date="2021" name="G3 (Bethesda)">
        <title>Aegilops tauschii genome assembly Aet v5.0 features greater sequence contiguity and improved annotation.</title>
        <authorList>
            <person name="Wang L."/>
            <person name="Zhu T."/>
            <person name="Rodriguez J.C."/>
            <person name="Deal K.R."/>
            <person name="Dubcovsky J."/>
            <person name="McGuire P.E."/>
            <person name="Lux T."/>
            <person name="Spannagl M."/>
            <person name="Mayer K.F.X."/>
            <person name="Baldrich P."/>
            <person name="Meyers B.C."/>
            <person name="Huo N."/>
            <person name="Gu Y.Q."/>
            <person name="Zhou H."/>
            <person name="Devos K.M."/>
            <person name="Bennetzen J.L."/>
            <person name="Unver T."/>
            <person name="Budak H."/>
            <person name="Gulick P.J."/>
            <person name="Galiba G."/>
            <person name="Kalapos B."/>
            <person name="Nelson D.R."/>
            <person name="Li P."/>
            <person name="You F.M."/>
            <person name="Luo M.C."/>
            <person name="Dvorak J."/>
        </authorList>
    </citation>
    <scope>NUCLEOTIDE SEQUENCE [LARGE SCALE GENOMIC DNA]</scope>
    <source>
        <strain evidence="2">cv. AL8/78</strain>
    </source>
</reference>
<dbReference type="OMA" id="WNSTFFK"/>
<accession>A0A453CJH2</accession>
<dbReference type="Gramene" id="AET2Gv20867700.5">
    <property type="protein sequence ID" value="AET2Gv20867700.5"/>
    <property type="gene ID" value="AET2Gv20867700"/>
</dbReference>
<dbReference type="EnsemblPlants" id="AET2Gv20867700.5">
    <property type="protein sequence ID" value="AET2Gv20867700.5"/>
    <property type="gene ID" value="AET2Gv20867700"/>
</dbReference>
<organism evidence="2 3">
    <name type="scientific">Aegilops tauschii subsp. strangulata</name>
    <name type="common">Goatgrass</name>
    <dbReference type="NCBI Taxonomy" id="200361"/>
    <lineage>
        <taxon>Eukaryota</taxon>
        <taxon>Viridiplantae</taxon>
        <taxon>Streptophyta</taxon>
        <taxon>Embryophyta</taxon>
        <taxon>Tracheophyta</taxon>
        <taxon>Spermatophyta</taxon>
        <taxon>Magnoliopsida</taxon>
        <taxon>Liliopsida</taxon>
        <taxon>Poales</taxon>
        <taxon>Poaceae</taxon>
        <taxon>BOP clade</taxon>
        <taxon>Pooideae</taxon>
        <taxon>Triticodae</taxon>
        <taxon>Triticeae</taxon>
        <taxon>Triticinae</taxon>
        <taxon>Aegilops</taxon>
    </lineage>
</organism>
<dbReference type="AlphaFoldDB" id="A0A453CJH2"/>
<dbReference type="Gene3D" id="3.40.50.300">
    <property type="entry name" value="P-loop containing nucleotide triphosphate hydrolases"/>
    <property type="match status" value="1"/>
</dbReference>
<dbReference type="OrthoDB" id="432719at2759"/>
<reference evidence="2" key="4">
    <citation type="submission" date="2019-03" db="UniProtKB">
        <authorList>
            <consortium name="EnsemblPlants"/>
        </authorList>
    </citation>
    <scope>IDENTIFICATION</scope>
</reference>